<accession>A0A0F9M319</accession>
<reference evidence="1" key="1">
    <citation type="journal article" date="2015" name="Nature">
        <title>Complex archaea that bridge the gap between prokaryotes and eukaryotes.</title>
        <authorList>
            <person name="Spang A."/>
            <person name="Saw J.H."/>
            <person name="Jorgensen S.L."/>
            <person name="Zaremba-Niedzwiedzka K."/>
            <person name="Martijn J."/>
            <person name="Lind A.E."/>
            <person name="van Eijk R."/>
            <person name="Schleper C."/>
            <person name="Guy L."/>
            <person name="Ettema T.J."/>
        </authorList>
    </citation>
    <scope>NUCLEOTIDE SEQUENCE</scope>
</reference>
<name>A0A0F9M319_9ZZZZ</name>
<evidence type="ECO:0000313" key="1">
    <source>
        <dbReference type="EMBL" id="KKM71030.1"/>
    </source>
</evidence>
<comment type="caution">
    <text evidence="1">The sequence shown here is derived from an EMBL/GenBank/DDBJ whole genome shotgun (WGS) entry which is preliminary data.</text>
</comment>
<gene>
    <name evidence="1" type="ORF">LCGC14_1434590</name>
</gene>
<sequence length="129" mass="15047">MELEHIIEARYYRKHSAESVYDRLASMTNTEFKGISIGHPEHRDAGSQNNVNCRLYISNADSEQDAINQAESLLQKYGIPFDDIGNIQNYSAHLQKWRVTMTYDPDNLNEARYYGRHSPEQILKRLKEL</sequence>
<dbReference type="EMBL" id="LAZR01009709">
    <property type="protein sequence ID" value="KKM71030.1"/>
    <property type="molecule type" value="Genomic_DNA"/>
</dbReference>
<dbReference type="AlphaFoldDB" id="A0A0F9M319"/>
<proteinExistence type="predicted"/>
<organism evidence="1">
    <name type="scientific">marine sediment metagenome</name>
    <dbReference type="NCBI Taxonomy" id="412755"/>
    <lineage>
        <taxon>unclassified sequences</taxon>
        <taxon>metagenomes</taxon>
        <taxon>ecological metagenomes</taxon>
    </lineage>
</organism>
<protein>
    <submittedName>
        <fullName evidence="1">Uncharacterized protein</fullName>
    </submittedName>
</protein>
<feature type="non-terminal residue" evidence="1">
    <location>
        <position position="129"/>
    </location>
</feature>